<organism evidence="10 11">
    <name type="scientific">Blepharisma stoltei</name>
    <dbReference type="NCBI Taxonomy" id="1481888"/>
    <lineage>
        <taxon>Eukaryota</taxon>
        <taxon>Sar</taxon>
        <taxon>Alveolata</taxon>
        <taxon>Ciliophora</taxon>
        <taxon>Postciliodesmatophora</taxon>
        <taxon>Heterotrichea</taxon>
        <taxon>Heterotrichida</taxon>
        <taxon>Blepharismidae</taxon>
        <taxon>Blepharisma</taxon>
    </lineage>
</organism>
<dbReference type="PROSITE" id="PS50011">
    <property type="entry name" value="PROTEIN_KINASE_DOM"/>
    <property type="match status" value="1"/>
</dbReference>
<keyword evidence="5 6" id="KW-0067">ATP-binding</keyword>
<dbReference type="GO" id="GO:0005524">
    <property type="term" value="F:ATP binding"/>
    <property type="evidence" value="ECO:0007669"/>
    <property type="project" value="UniProtKB-UniRule"/>
</dbReference>
<evidence type="ECO:0000256" key="1">
    <source>
        <dbReference type="ARBA" id="ARBA00022527"/>
    </source>
</evidence>
<dbReference type="GO" id="GO:0005952">
    <property type="term" value="C:cAMP-dependent protein kinase complex"/>
    <property type="evidence" value="ECO:0007669"/>
    <property type="project" value="TreeGrafter"/>
</dbReference>
<dbReference type="AlphaFoldDB" id="A0AAU9JPI1"/>
<comment type="caution">
    <text evidence="10">The sequence shown here is derived from an EMBL/GenBank/DDBJ whole genome shotgun (WGS) entry which is preliminary data.</text>
</comment>
<feature type="domain" description="Protein kinase" evidence="8">
    <location>
        <begin position="9"/>
        <end position="265"/>
    </location>
</feature>
<evidence type="ECO:0000259" key="8">
    <source>
        <dbReference type="PROSITE" id="PS50011"/>
    </source>
</evidence>
<comment type="similarity">
    <text evidence="7">Belongs to the protein kinase superfamily.</text>
</comment>
<evidence type="ECO:0000256" key="7">
    <source>
        <dbReference type="RuleBase" id="RU000304"/>
    </source>
</evidence>
<evidence type="ECO:0000256" key="3">
    <source>
        <dbReference type="ARBA" id="ARBA00022741"/>
    </source>
</evidence>
<evidence type="ECO:0000256" key="5">
    <source>
        <dbReference type="ARBA" id="ARBA00022840"/>
    </source>
</evidence>
<dbReference type="PROSITE" id="PS51285">
    <property type="entry name" value="AGC_KINASE_CTER"/>
    <property type="match status" value="1"/>
</dbReference>
<evidence type="ECO:0000256" key="4">
    <source>
        <dbReference type="ARBA" id="ARBA00022777"/>
    </source>
</evidence>
<evidence type="ECO:0000256" key="6">
    <source>
        <dbReference type="PROSITE-ProRule" id="PRU10141"/>
    </source>
</evidence>
<dbReference type="PANTHER" id="PTHR24353">
    <property type="entry name" value="CYCLIC NUCLEOTIDE-DEPENDENT PROTEIN KINASE"/>
    <property type="match status" value="1"/>
</dbReference>
<dbReference type="Proteomes" id="UP001162131">
    <property type="component" value="Unassembled WGS sequence"/>
</dbReference>
<dbReference type="EMBL" id="CAJZBQ010000043">
    <property type="protein sequence ID" value="CAG9327486.1"/>
    <property type="molecule type" value="Genomic_DNA"/>
</dbReference>
<evidence type="ECO:0000256" key="2">
    <source>
        <dbReference type="ARBA" id="ARBA00022679"/>
    </source>
</evidence>
<dbReference type="Gene3D" id="1.10.510.10">
    <property type="entry name" value="Transferase(Phosphotransferase) domain 1"/>
    <property type="match status" value="1"/>
</dbReference>
<dbReference type="PROSITE" id="PS00107">
    <property type="entry name" value="PROTEIN_KINASE_ATP"/>
    <property type="match status" value="1"/>
</dbReference>
<evidence type="ECO:0000313" key="10">
    <source>
        <dbReference type="EMBL" id="CAG9327486.1"/>
    </source>
</evidence>
<protein>
    <submittedName>
        <fullName evidence="10">Uncharacterized protein</fullName>
    </submittedName>
</protein>
<feature type="domain" description="AGC-kinase C-terminal" evidence="9">
    <location>
        <begin position="266"/>
        <end position="319"/>
    </location>
</feature>
<feature type="binding site" evidence="6">
    <location>
        <position position="40"/>
    </location>
    <ligand>
        <name>ATP</name>
        <dbReference type="ChEBI" id="CHEBI:30616"/>
    </ligand>
</feature>
<keyword evidence="3 6" id="KW-0547">Nucleotide-binding</keyword>
<dbReference type="FunFam" id="3.30.200.20:FF:000042">
    <property type="entry name" value="Aurora kinase A"/>
    <property type="match status" value="1"/>
</dbReference>
<dbReference type="Gene3D" id="3.30.200.20">
    <property type="entry name" value="Phosphorylase Kinase, domain 1"/>
    <property type="match status" value="1"/>
</dbReference>
<keyword evidence="1 7" id="KW-0723">Serine/threonine-protein kinase</keyword>
<dbReference type="InterPro" id="IPR000961">
    <property type="entry name" value="AGC-kinase_C"/>
</dbReference>
<evidence type="ECO:0000313" key="11">
    <source>
        <dbReference type="Proteomes" id="UP001162131"/>
    </source>
</evidence>
<dbReference type="FunFam" id="1.10.510.10:FF:000008">
    <property type="entry name" value="Non-specific serine/threonine protein kinase"/>
    <property type="match status" value="1"/>
</dbReference>
<sequence>MLPMRLRDLEVIRTIGTGTFARVALVRSKNQRNSTHYALKMINKEIIVKLKQVEHAKTEKRVLSTMDHPFIIKLFNSFQDSSCLYLVLEYIPGGELFTRLRLFHHFPNDVALFYATEILLAISYMHSLDIVYRDLKPENILIDHQGHVKIADFGFCKIISQGERSFTLCGTPEYLSPEVIKSEGHRKPVDWWAFGILIYEMLVGNPPFFDPNPYKIYKKIVKGEFEMPEIVSNNAAELISRLLCLNQAERLGTGGSEEIKAMKWFRGVDFMMVFRKEISAPWMPSLTGPNDTSSFANYPDDPNFFQPASCSVNELFHDF</sequence>
<reference evidence="10" key="1">
    <citation type="submission" date="2021-09" db="EMBL/GenBank/DDBJ databases">
        <authorList>
            <consortium name="AG Swart"/>
            <person name="Singh M."/>
            <person name="Singh A."/>
            <person name="Seah K."/>
            <person name="Emmerich C."/>
        </authorList>
    </citation>
    <scope>NUCLEOTIDE SEQUENCE</scope>
    <source>
        <strain evidence="10">ATCC30299</strain>
    </source>
</reference>
<name>A0AAU9JPI1_9CILI</name>
<dbReference type="GO" id="GO:0004691">
    <property type="term" value="F:cAMP-dependent protein kinase activity"/>
    <property type="evidence" value="ECO:0007669"/>
    <property type="project" value="TreeGrafter"/>
</dbReference>
<keyword evidence="11" id="KW-1185">Reference proteome</keyword>
<accession>A0AAU9JPI1</accession>
<dbReference type="InterPro" id="IPR000719">
    <property type="entry name" value="Prot_kinase_dom"/>
</dbReference>
<evidence type="ECO:0000259" key="9">
    <source>
        <dbReference type="PROSITE" id="PS51285"/>
    </source>
</evidence>
<dbReference type="InterPro" id="IPR008271">
    <property type="entry name" value="Ser/Thr_kinase_AS"/>
</dbReference>
<dbReference type="PROSITE" id="PS00108">
    <property type="entry name" value="PROTEIN_KINASE_ST"/>
    <property type="match status" value="1"/>
</dbReference>
<dbReference type="InterPro" id="IPR017441">
    <property type="entry name" value="Protein_kinase_ATP_BS"/>
</dbReference>
<dbReference type="Pfam" id="PF00069">
    <property type="entry name" value="Pkinase"/>
    <property type="match status" value="1"/>
</dbReference>
<dbReference type="PANTHER" id="PTHR24353:SF37">
    <property type="entry name" value="CAMP-DEPENDENT PROTEIN KINASE CATALYTIC SUBUNIT PRKX"/>
    <property type="match status" value="1"/>
</dbReference>
<gene>
    <name evidence="10" type="ORF">BSTOLATCC_MIC43521</name>
</gene>
<keyword evidence="4" id="KW-0418">Kinase</keyword>
<dbReference type="InterPro" id="IPR011009">
    <property type="entry name" value="Kinase-like_dom_sf"/>
</dbReference>
<dbReference type="SUPFAM" id="SSF56112">
    <property type="entry name" value="Protein kinase-like (PK-like)"/>
    <property type="match status" value="1"/>
</dbReference>
<proteinExistence type="inferred from homology"/>
<dbReference type="SMART" id="SM00220">
    <property type="entry name" value="S_TKc"/>
    <property type="match status" value="1"/>
</dbReference>
<keyword evidence="2" id="KW-0808">Transferase</keyword>